<keyword evidence="2 3" id="KW-0690">Ribosome biogenesis</keyword>
<gene>
    <name evidence="3" type="primary">rimP</name>
    <name evidence="6" type="ORF">O0R46_04105</name>
</gene>
<evidence type="ECO:0000256" key="3">
    <source>
        <dbReference type="HAMAP-Rule" id="MF_01077"/>
    </source>
</evidence>
<comment type="similarity">
    <text evidence="3">Belongs to the RimP family.</text>
</comment>
<evidence type="ECO:0000313" key="7">
    <source>
        <dbReference type="Proteomes" id="UP001164187"/>
    </source>
</evidence>
<comment type="function">
    <text evidence="3">Required for maturation of 30S ribosomal subunits.</text>
</comment>
<dbReference type="InterPro" id="IPR028998">
    <property type="entry name" value="RimP_C"/>
</dbReference>
<keyword evidence="1 3" id="KW-0963">Cytoplasm</keyword>
<dbReference type="Proteomes" id="UP001164187">
    <property type="component" value="Chromosome"/>
</dbReference>
<proteinExistence type="inferred from homology"/>
<feature type="domain" description="Ribosome maturation factor RimP C-terminal" evidence="5">
    <location>
        <begin position="87"/>
        <end position="155"/>
    </location>
</feature>
<comment type="subcellular location">
    <subcellularLocation>
        <location evidence="3">Cytoplasm</location>
    </subcellularLocation>
</comment>
<dbReference type="PANTHER" id="PTHR33867:SF1">
    <property type="entry name" value="RIBOSOME MATURATION FACTOR RIMP"/>
    <property type="match status" value="1"/>
</dbReference>
<dbReference type="InterPro" id="IPR035956">
    <property type="entry name" value="RimP_N_sf"/>
</dbReference>
<evidence type="ECO:0000256" key="2">
    <source>
        <dbReference type="ARBA" id="ARBA00022517"/>
    </source>
</evidence>
<evidence type="ECO:0000313" key="6">
    <source>
        <dbReference type="EMBL" id="WAW15638.1"/>
    </source>
</evidence>
<name>A0ABY7JU06_9FIRM</name>
<dbReference type="SUPFAM" id="SSF75420">
    <property type="entry name" value="YhbC-like, N-terminal domain"/>
    <property type="match status" value="1"/>
</dbReference>
<accession>A0ABY7JU06</accession>
<feature type="domain" description="Ribosome maturation factor RimP N-terminal" evidence="4">
    <location>
        <begin position="12"/>
        <end position="84"/>
    </location>
</feature>
<dbReference type="CDD" id="cd01734">
    <property type="entry name" value="YlxS_C"/>
    <property type="match status" value="1"/>
</dbReference>
<dbReference type="PANTHER" id="PTHR33867">
    <property type="entry name" value="RIBOSOME MATURATION FACTOR RIMP"/>
    <property type="match status" value="1"/>
</dbReference>
<reference evidence="6" key="1">
    <citation type="submission" date="2022-12" db="EMBL/GenBank/DDBJ databases">
        <title>Peptostreptococcus.</title>
        <authorList>
            <person name="Lee S.H."/>
        </authorList>
    </citation>
    <scope>NUCLEOTIDE SEQUENCE</scope>
    <source>
        <strain evidence="6">CBA3647</strain>
    </source>
</reference>
<dbReference type="SUPFAM" id="SSF74942">
    <property type="entry name" value="YhbC-like, C-terminal domain"/>
    <property type="match status" value="1"/>
</dbReference>
<dbReference type="RefSeq" id="WP_269312314.1">
    <property type="nucleotide sequence ID" value="NZ_CP114052.1"/>
</dbReference>
<dbReference type="Gene3D" id="3.30.300.70">
    <property type="entry name" value="RimP-like superfamily, N-terminal"/>
    <property type="match status" value="1"/>
</dbReference>
<dbReference type="Gene3D" id="2.30.30.180">
    <property type="entry name" value="Ribosome maturation factor RimP, C-terminal domain"/>
    <property type="match status" value="1"/>
</dbReference>
<sequence length="155" mass="18012">MKKNTAQRVEELIKPSVDELAYELVDVEYVKEAGVYYLRVIIDSPDGIGLDECENLSRVINPILDENDFIVENYFLEVCSPGIDRVLKREKEFSKYSGKEVEVKLYKNDEELKTKHFEATLVGLDEKGNVELEYNDKKIIFDRKDIAQIRLAVKF</sequence>
<dbReference type="EMBL" id="CP114052">
    <property type="protein sequence ID" value="WAW15638.1"/>
    <property type="molecule type" value="Genomic_DNA"/>
</dbReference>
<keyword evidence="7" id="KW-1185">Reference proteome</keyword>
<dbReference type="Pfam" id="PF17384">
    <property type="entry name" value="DUF150_C"/>
    <property type="match status" value="1"/>
</dbReference>
<protein>
    <recommendedName>
        <fullName evidence="3">Ribosome maturation factor RimP</fullName>
    </recommendedName>
</protein>
<organism evidence="6 7">
    <name type="scientific">Peptostreptococcus equinus</name>
    <dbReference type="NCBI Taxonomy" id="3003601"/>
    <lineage>
        <taxon>Bacteria</taxon>
        <taxon>Bacillati</taxon>
        <taxon>Bacillota</taxon>
        <taxon>Clostridia</taxon>
        <taxon>Peptostreptococcales</taxon>
        <taxon>Peptostreptococcaceae</taxon>
        <taxon>Peptostreptococcus</taxon>
    </lineage>
</organism>
<evidence type="ECO:0000256" key="1">
    <source>
        <dbReference type="ARBA" id="ARBA00022490"/>
    </source>
</evidence>
<evidence type="ECO:0000259" key="4">
    <source>
        <dbReference type="Pfam" id="PF02576"/>
    </source>
</evidence>
<dbReference type="HAMAP" id="MF_01077">
    <property type="entry name" value="RimP"/>
    <property type="match status" value="1"/>
</dbReference>
<dbReference type="InterPro" id="IPR003728">
    <property type="entry name" value="Ribosome_maturation_RimP"/>
</dbReference>
<dbReference type="InterPro" id="IPR036847">
    <property type="entry name" value="RimP_C_sf"/>
</dbReference>
<evidence type="ECO:0000259" key="5">
    <source>
        <dbReference type="Pfam" id="PF17384"/>
    </source>
</evidence>
<dbReference type="Pfam" id="PF02576">
    <property type="entry name" value="RimP_N"/>
    <property type="match status" value="1"/>
</dbReference>
<dbReference type="InterPro" id="IPR028989">
    <property type="entry name" value="RimP_N"/>
</dbReference>